<dbReference type="RefSeq" id="WP_129012627.1">
    <property type="nucleotide sequence ID" value="NZ_CBCSEI010000003.1"/>
</dbReference>
<feature type="domain" description="Pyridoxamine 5'-phosphate oxidase N-terminal" evidence="1">
    <location>
        <begin position="37"/>
        <end position="132"/>
    </location>
</feature>
<keyword evidence="3" id="KW-1185">Reference proteome</keyword>
<comment type="caution">
    <text evidence="2">The sequence shown here is derived from an EMBL/GenBank/DDBJ whole genome shotgun (WGS) entry which is preliminary data.</text>
</comment>
<sequence length="175" mass="19838">MGIFTQEHLTVREKYGTTNQAEMVFSYMDTTSLSDRMIGFIESINYFFLATSSKEGRTNVNFKGTKSKRLIKVLDKNRLIFPDFNGNGILHSVGDILSNPNVGLLVIDFSKDIRIKINGKAKIIDDKEIISSYLDYFDSFNFSRLIEVEIDYVIPNCSANLSVVRDSILDKGNKV</sequence>
<dbReference type="Proteomes" id="UP000290378">
    <property type="component" value="Unassembled WGS sequence"/>
</dbReference>
<dbReference type="SUPFAM" id="SSF50475">
    <property type="entry name" value="FMN-binding split barrel"/>
    <property type="match status" value="1"/>
</dbReference>
<reference evidence="2 3" key="1">
    <citation type="submission" date="2017-09" db="EMBL/GenBank/DDBJ databases">
        <title>Genomics of the genus Arcobacter.</title>
        <authorList>
            <person name="Perez-Cataluna A."/>
            <person name="Figueras M.J."/>
            <person name="Salas-Masso N."/>
        </authorList>
    </citation>
    <scope>NUCLEOTIDE SEQUENCE [LARGE SCALE GENOMIC DNA]</scope>
    <source>
        <strain evidence="2 3">CECT 7834</strain>
    </source>
</reference>
<dbReference type="Gene3D" id="2.30.110.10">
    <property type="entry name" value="Electron Transport, Fmn-binding Protein, Chain A"/>
    <property type="match status" value="1"/>
</dbReference>
<dbReference type="InterPro" id="IPR011576">
    <property type="entry name" value="Pyridox_Oxase_N"/>
</dbReference>
<dbReference type="PANTHER" id="PTHR42815:SF2">
    <property type="entry name" value="FAD-BINDING, PUTATIVE (AFU_ORTHOLOGUE AFUA_6G07600)-RELATED"/>
    <property type="match status" value="1"/>
</dbReference>
<evidence type="ECO:0000313" key="3">
    <source>
        <dbReference type="Proteomes" id="UP000290378"/>
    </source>
</evidence>
<gene>
    <name evidence="2" type="ORF">CP963_01985</name>
</gene>
<name>A0A6M8NIE5_9BACT</name>
<protein>
    <recommendedName>
        <fullName evidence="1">Pyridoxamine 5'-phosphate oxidase N-terminal domain-containing protein</fullName>
    </recommendedName>
</protein>
<dbReference type="PANTHER" id="PTHR42815">
    <property type="entry name" value="FAD-BINDING, PUTATIVE (AFU_ORTHOLOGUE AFUA_6G07600)-RELATED"/>
    <property type="match status" value="1"/>
</dbReference>
<dbReference type="InterPro" id="IPR012349">
    <property type="entry name" value="Split_barrel_FMN-bd"/>
</dbReference>
<organism evidence="2 3">
    <name type="scientific">Arcobacter cloacae</name>
    <dbReference type="NCBI Taxonomy" id="1054034"/>
    <lineage>
        <taxon>Bacteria</taxon>
        <taxon>Pseudomonadati</taxon>
        <taxon>Campylobacterota</taxon>
        <taxon>Epsilonproteobacteria</taxon>
        <taxon>Campylobacterales</taxon>
        <taxon>Arcobacteraceae</taxon>
        <taxon>Arcobacter</taxon>
    </lineage>
</organism>
<evidence type="ECO:0000259" key="1">
    <source>
        <dbReference type="Pfam" id="PF01243"/>
    </source>
</evidence>
<proteinExistence type="predicted"/>
<accession>A0A6M8NIE5</accession>
<dbReference type="AlphaFoldDB" id="A0A6M8NIE5"/>
<dbReference type="Pfam" id="PF01243">
    <property type="entry name" value="PNPOx_N"/>
    <property type="match status" value="1"/>
</dbReference>
<dbReference type="EMBL" id="NXII01000002">
    <property type="protein sequence ID" value="RXI42808.1"/>
    <property type="molecule type" value="Genomic_DNA"/>
</dbReference>
<evidence type="ECO:0000313" key="2">
    <source>
        <dbReference type="EMBL" id="RXI42808.1"/>
    </source>
</evidence>